<name>A0A178V6W0_ARATH</name>
<evidence type="ECO:0000313" key="8">
    <source>
        <dbReference type="EMBL" id="OAP01616.1"/>
    </source>
</evidence>
<reference evidence="9" key="1">
    <citation type="journal article" date="2016" name="Proc. Natl. Acad. Sci. U.S.A.">
        <title>Chromosome-level assembly of Arabidopsis thaliana Ler reveals the extent of translocation and inversion polymorphisms.</title>
        <authorList>
            <person name="Zapata L."/>
            <person name="Ding J."/>
            <person name="Willing E.M."/>
            <person name="Hartwig B."/>
            <person name="Bezdan D."/>
            <person name="Jiao W.B."/>
            <person name="Patel V."/>
            <person name="Velikkakam James G."/>
            <person name="Koornneef M."/>
            <person name="Ossowski S."/>
            <person name="Schneeberger K."/>
        </authorList>
    </citation>
    <scope>NUCLEOTIDE SEQUENCE [LARGE SCALE GENOMIC DNA]</scope>
    <source>
        <strain evidence="9">cv. Landsberg erecta</strain>
    </source>
</reference>
<dbReference type="GO" id="GO:0016020">
    <property type="term" value="C:membrane"/>
    <property type="evidence" value="ECO:0007669"/>
    <property type="project" value="UniProtKB-SubCell"/>
</dbReference>
<feature type="transmembrane region" description="Helical" evidence="7">
    <location>
        <begin position="104"/>
        <end position="126"/>
    </location>
</feature>
<evidence type="ECO:0000313" key="9">
    <source>
        <dbReference type="Proteomes" id="UP000078284"/>
    </source>
</evidence>
<feature type="transmembrane region" description="Helical" evidence="7">
    <location>
        <begin position="716"/>
        <end position="735"/>
    </location>
</feature>
<feature type="transmembrane region" description="Helical" evidence="7">
    <location>
        <begin position="904"/>
        <end position="925"/>
    </location>
</feature>
<evidence type="ECO:0000256" key="4">
    <source>
        <dbReference type="ARBA" id="ARBA00022692"/>
    </source>
</evidence>
<feature type="transmembrane region" description="Helical" evidence="7">
    <location>
        <begin position="234"/>
        <end position="252"/>
    </location>
</feature>
<dbReference type="AlphaFoldDB" id="A0A178V6W0"/>
<dbReference type="Pfam" id="PF06027">
    <property type="entry name" value="SLC35F"/>
    <property type="match status" value="5"/>
</dbReference>
<dbReference type="PANTHER" id="PTHR14233:SF4">
    <property type="entry name" value="SOLUTE CARRIER FAMILY 35 MEMBER F2"/>
    <property type="match status" value="1"/>
</dbReference>
<feature type="transmembrane region" description="Helical" evidence="7">
    <location>
        <begin position="804"/>
        <end position="822"/>
    </location>
</feature>
<keyword evidence="4 7" id="KW-0812">Transmembrane</keyword>
<evidence type="ECO:0000256" key="2">
    <source>
        <dbReference type="ARBA" id="ARBA00007863"/>
    </source>
</evidence>
<feature type="transmembrane region" description="Helical" evidence="7">
    <location>
        <begin position="334"/>
        <end position="351"/>
    </location>
</feature>
<feature type="transmembrane region" description="Helical" evidence="7">
    <location>
        <begin position="405"/>
        <end position="423"/>
    </location>
</feature>
<dbReference type="InterPro" id="IPR052221">
    <property type="entry name" value="SLC35F_Transporter"/>
</dbReference>
<keyword evidence="6 7" id="KW-0472">Membrane</keyword>
<dbReference type="InterPro" id="IPR037185">
    <property type="entry name" value="EmrE-like"/>
</dbReference>
<dbReference type="SUPFAM" id="SSF103481">
    <property type="entry name" value="Multidrug resistance efflux transporter EmrE"/>
    <property type="match status" value="4"/>
</dbReference>
<feature type="transmembrane region" description="Helical" evidence="7">
    <location>
        <begin position="1118"/>
        <end position="1136"/>
    </location>
</feature>
<feature type="transmembrane region" description="Helical" evidence="7">
    <location>
        <begin position="626"/>
        <end position="645"/>
    </location>
</feature>
<feature type="transmembrane region" description="Helical" evidence="7">
    <location>
        <begin position="873"/>
        <end position="892"/>
    </location>
</feature>
<feature type="transmembrane region" description="Helical" evidence="7">
    <location>
        <begin position="259"/>
        <end position="279"/>
    </location>
</feature>
<feature type="transmembrane region" description="Helical" evidence="7">
    <location>
        <begin position="138"/>
        <end position="157"/>
    </location>
</feature>
<feature type="transmembrane region" description="Helical" evidence="7">
    <location>
        <begin position="169"/>
        <end position="188"/>
    </location>
</feature>
<feature type="transmembrane region" description="Helical" evidence="7">
    <location>
        <begin position="1023"/>
        <end position="1044"/>
    </location>
</feature>
<feature type="transmembrane region" description="Helical" evidence="7">
    <location>
        <begin position="931"/>
        <end position="952"/>
    </location>
</feature>
<proteinExistence type="inferred from homology"/>
<evidence type="ECO:0000256" key="3">
    <source>
        <dbReference type="ARBA" id="ARBA00022448"/>
    </source>
</evidence>
<organism evidence="8 9">
    <name type="scientific">Arabidopsis thaliana</name>
    <name type="common">Mouse-ear cress</name>
    <dbReference type="NCBI Taxonomy" id="3702"/>
    <lineage>
        <taxon>Eukaryota</taxon>
        <taxon>Viridiplantae</taxon>
        <taxon>Streptophyta</taxon>
        <taxon>Embryophyta</taxon>
        <taxon>Tracheophyta</taxon>
        <taxon>Spermatophyta</taxon>
        <taxon>Magnoliopsida</taxon>
        <taxon>eudicotyledons</taxon>
        <taxon>Gunneridae</taxon>
        <taxon>Pentapetalae</taxon>
        <taxon>rosids</taxon>
        <taxon>malvids</taxon>
        <taxon>Brassicales</taxon>
        <taxon>Brassicaceae</taxon>
        <taxon>Camelineae</taxon>
        <taxon>Arabidopsis</taxon>
    </lineage>
</organism>
<feature type="transmembrane region" description="Helical" evidence="7">
    <location>
        <begin position="843"/>
        <end position="861"/>
    </location>
</feature>
<feature type="transmembrane region" description="Helical" evidence="7">
    <location>
        <begin position="429"/>
        <end position="448"/>
    </location>
</feature>
<feature type="transmembrane region" description="Helical" evidence="7">
    <location>
        <begin position="50"/>
        <end position="69"/>
    </location>
</feature>
<feature type="transmembrane region" description="Helical" evidence="7">
    <location>
        <begin position="460"/>
        <end position="477"/>
    </location>
</feature>
<feature type="transmembrane region" description="Helical" evidence="7">
    <location>
        <begin position="964"/>
        <end position="982"/>
    </location>
</feature>
<dbReference type="EMBL" id="LUHQ01000003">
    <property type="protein sequence ID" value="OAP01616.1"/>
    <property type="molecule type" value="Genomic_DNA"/>
</dbReference>
<keyword evidence="3" id="KW-0813">Transport</keyword>
<evidence type="ECO:0000256" key="7">
    <source>
        <dbReference type="SAM" id="Phobius"/>
    </source>
</evidence>
<comment type="similarity">
    <text evidence="2">Belongs to the SLC35F solute transporter family.</text>
</comment>
<feature type="transmembrane region" description="Helical" evidence="7">
    <location>
        <begin position="497"/>
        <end position="520"/>
    </location>
</feature>
<dbReference type="GO" id="GO:0022857">
    <property type="term" value="F:transmembrane transporter activity"/>
    <property type="evidence" value="ECO:0007669"/>
    <property type="project" value="InterPro"/>
</dbReference>
<accession>A0A178V6W0</accession>
<dbReference type="PANTHER" id="PTHR14233">
    <property type="entry name" value="DUF914-RELATED"/>
    <property type="match status" value="1"/>
</dbReference>
<gene>
    <name evidence="8" type="ordered locus">AXX17_At3g53780</name>
</gene>
<feature type="transmembrane region" description="Helical" evidence="7">
    <location>
        <begin position="657"/>
        <end position="674"/>
    </location>
</feature>
<protein>
    <submittedName>
        <fullName evidence="8">Uncharacterized protein</fullName>
    </submittedName>
</protein>
<dbReference type="ExpressionAtlas" id="A0A178V6W0">
    <property type="expression patterns" value="baseline and differential"/>
</dbReference>
<feature type="transmembrane region" description="Helical" evidence="7">
    <location>
        <begin position="532"/>
        <end position="553"/>
    </location>
</feature>
<feature type="transmembrane region" description="Helical" evidence="7">
    <location>
        <begin position="593"/>
        <end position="614"/>
    </location>
</feature>
<feature type="transmembrane region" description="Helical" evidence="7">
    <location>
        <begin position="285"/>
        <end position="303"/>
    </location>
</feature>
<feature type="transmembrane region" description="Helical" evidence="7">
    <location>
        <begin position="371"/>
        <end position="393"/>
    </location>
</feature>
<comment type="caution">
    <text evidence="8">The sequence shown here is derived from an EMBL/GenBank/DDBJ whole genome shotgun (WGS) entry which is preliminary data.</text>
</comment>
<evidence type="ECO:0000256" key="6">
    <source>
        <dbReference type="ARBA" id="ARBA00023136"/>
    </source>
</evidence>
<comment type="subcellular location">
    <subcellularLocation>
        <location evidence="1">Membrane</location>
        <topology evidence="1">Multi-pass membrane protein</topology>
    </subcellularLocation>
</comment>
<feature type="transmembrane region" description="Helical" evidence="7">
    <location>
        <begin position="750"/>
        <end position="771"/>
    </location>
</feature>
<feature type="transmembrane region" description="Helical" evidence="7">
    <location>
        <begin position="195"/>
        <end position="214"/>
    </location>
</feature>
<feature type="transmembrane region" description="Helical" evidence="7">
    <location>
        <begin position="565"/>
        <end position="581"/>
    </location>
</feature>
<feature type="transmembrane region" description="Helical" evidence="7">
    <location>
        <begin position="1056"/>
        <end position="1078"/>
    </location>
</feature>
<sequence>MAMGFDFNEMNKTKKTLIGLGLGQILSLLCTSNAFTSSELARKGINAPTSQTFLSYTLLAVVYGGIMLYRRPTIKGKWYHYFLLALVDVEGNFLVVKANQYTSITSIMLLDCWAIPCVLVLTWMFLKTKYRLMKISGVLICIAGVVMVLFSDVHAGSRAGGSNPVKGDFLVLAGATLYAVSNTTEEFLVKNADTVELMTFMGLFGAIISAIQVAIFEQGELKAIHWSADAVFPFLRFAITMFLFYSLLPILLRTNGSTMFTLSLLTSDMWAVLIRIFAYHEKVDWLYYLAFATTAIGLIIYSMKEKDEEEEREEQRKKLLDEEEGINAPTSQSFLGYVLLAIVYGAKWYHYLLLAFVDVEANFLAEAAEKVICYLTIYDEILIRFYSCAFLVVKAYQNTSMTSVMLLDCWAIPCVLVFTWVFLKTKYRLMKISGVVICNVGVVMVVFSDVHAGDRAGGSNLIKGDFLVIAGATLYAVSNVSQEFLVKNADRVQLMSLLGLFGAIIGAIQIKKAVMVCFYFNEMKTKKTLIGLGLGQIISLLSTLIASIASEIARKGISAPTSQTFLGYVSLAIVYGGIMLYRRSAIKVKWYHYFLLAVVDVEANFLVISIASIVVKAFQNTSMTSIMLLDCWAIPCVLVLTWVFLKTRYRLMKISGVVICIVGVVMVVFSDVHAGDRAGGSNPVKGDFLVIAGATLYAVSNVTEEFLVKNADVTELMAFLGLFGAIIAAIQISIFERGAVRAIQWSTEAILLYIGGALGLFLFYTLITILIKNNGSTMFNLSLLTSDMWAILIRTFGYHEKVDWLYFLAFATTATGLIIYSMKEKDEEEQRSGEVEIRTKKTLIGLGLGQLLSLLATSNGFTSSELARKGINVPTSQCFLNYVLLAIVYGSIMLYRRSDIKAKWYYYFLLAFVDVEANFLVVKAYQYTSLTSVMLLDCWAIPCVLVLTWFYLKTKYRLMKISGVFICIVGVFMVVFSDVHAGDRAGGSNPVKGDFLVLAGATLYAVSNTSEEFLVKNADTVELMTFLGFFGAIISAIQALTSLVHRSILERDELKAIHWSTGAVFPFLRFTLTMFLFYPLVPVLLKTNGATMFNLSLLTSDMWAVLIRTFGYHEKVDWLYFLAFATTATGLIIYSMKEKDQEEHRFEEVGDEAAMQRKLLGEDDEPGT</sequence>
<keyword evidence="5 7" id="KW-1133">Transmembrane helix</keyword>
<dbReference type="Proteomes" id="UP000078284">
    <property type="component" value="Chromosome 3"/>
</dbReference>
<evidence type="ECO:0000256" key="1">
    <source>
        <dbReference type="ARBA" id="ARBA00004141"/>
    </source>
</evidence>
<evidence type="ECO:0000256" key="5">
    <source>
        <dbReference type="ARBA" id="ARBA00022989"/>
    </source>
</evidence>
<dbReference type="InterPro" id="IPR009262">
    <property type="entry name" value="SLC35_F1/F2/F6"/>
</dbReference>